<gene>
    <name evidence="8" type="ORF">AOB60_22875</name>
</gene>
<feature type="transmembrane region" description="Helical" evidence="7">
    <location>
        <begin position="262"/>
        <end position="283"/>
    </location>
</feature>
<dbReference type="GO" id="GO:0005886">
    <property type="term" value="C:plasma membrane"/>
    <property type="evidence" value="ECO:0007669"/>
    <property type="project" value="UniProtKB-SubCell"/>
</dbReference>
<feature type="transmembrane region" description="Helical" evidence="7">
    <location>
        <begin position="230"/>
        <end position="250"/>
    </location>
</feature>
<keyword evidence="5 7" id="KW-1133">Transmembrane helix</keyword>
<feature type="transmembrane region" description="Helical" evidence="7">
    <location>
        <begin position="160"/>
        <end position="191"/>
    </location>
</feature>
<feature type="transmembrane region" description="Helical" evidence="7">
    <location>
        <begin position="21"/>
        <end position="45"/>
    </location>
</feature>
<sequence>MGMRHALIDVTPLRASPAFRRLWVGQTLSGFGGQMTVVAVMFQVWQLTHSTTWTGAVALAQAVPLIALGLFAGTLVDRVNRRRFYLAMTAGQTVCSVVLAVQAYVGGVPVGVVVLLVAVQSCCVAGSGPASKTFVPALLPREQLAAGLALRRISFQGAMLVGPAVAGLVLGTLGAGACYTIDAVSFVAALYGALGLPMRVAEGEASARPGLRGVQDGLTFLVRTPVVRGALLTDLAATVLSMPISLFPLINAERFGDSPRTLGLFLSAIAVGGVGASLFSGTFTRSARPALVMLGSSATWGLALALCGLAPNRWLGLACLVLAGAADTVSVVSRNTLVQSHTPNEMLGRVGAAEQIVGQAGPDLGNMRGGLVADATSGVAALVSGGVLCVGAVVLVGLVTPGLGWRSRGSADAAGGRRATAAGS</sequence>
<evidence type="ECO:0000313" key="9">
    <source>
        <dbReference type="Proteomes" id="UP000236047"/>
    </source>
</evidence>
<dbReference type="CDD" id="cd06173">
    <property type="entry name" value="MFS_MefA_like"/>
    <property type="match status" value="1"/>
</dbReference>
<evidence type="ECO:0000313" key="8">
    <source>
        <dbReference type="EMBL" id="PNE37228.1"/>
    </source>
</evidence>
<organism evidence="8 9">
    <name type="scientific">Streptomyces noursei</name>
    <name type="common">Streptomyces albulus</name>
    <dbReference type="NCBI Taxonomy" id="1971"/>
    <lineage>
        <taxon>Bacteria</taxon>
        <taxon>Bacillati</taxon>
        <taxon>Actinomycetota</taxon>
        <taxon>Actinomycetes</taxon>
        <taxon>Kitasatosporales</taxon>
        <taxon>Streptomycetaceae</taxon>
        <taxon>Streptomyces</taxon>
    </lineage>
</organism>
<name>A0A2N8P874_STRNR</name>
<dbReference type="EMBL" id="LJSN01000003">
    <property type="protein sequence ID" value="PNE37228.1"/>
    <property type="molecule type" value="Genomic_DNA"/>
</dbReference>
<feature type="transmembrane region" description="Helical" evidence="7">
    <location>
        <begin position="289"/>
        <end position="307"/>
    </location>
</feature>
<feature type="transmembrane region" description="Helical" evidence="7">
    <location>
        <begin position="379"/>
        <end position="399"/>
    </location>
</feature>
<feature type="transmembrane region" description="Helical" evidence="7">
    <location>
        <begin position="51"/>
        <end position="72"/>
    </location>
</feature>
<evidence type="ECO:0000256" key="7">
    <source>
        <dbReference type="SAM" id="Phobius"/>
    </source>
</evidence>
<evidence type="ECO:0000256" key="5">
    <source>
        <dbReference type="ARBA" id="ARBA00022989"/>
    </source>
</evidence>
<dbReference type="InterPro" id="IPR010290">
    <property type="entry name" value="TM_effector"/>
</dbReference>
<dbReference type="InterPro" id="IPR036259">
    <property type="entry name" value="MFS_trans_sf"/>
</dbReference>
<dbReference type="Proteomes" id="UP000236047">
    <property type="component" value="Unassembled WGS sequence"/>
</dbReference>
<keyword evidence="9" id="KW-1185">Reference proteome</keyword>
<keyword evidence="6 7" id="KW-0472">Membrane</keyword>
<comment type="subcellular location">
    <subcellularLocation>
        <location evidence="1">Cell inner membrane</location>
        <topology evidence="1">Multi-pass membrane protein</topology>
    </subcellularLocation>
</comment>
<dbReference type="AlphaFoldDB" id="A0A2N8P874"/>
<dbReference type="PANTHER" id="PTHR23513:SF9">
    <property type="entry name" value="ENTEROBACTIN EXPORTER ENTS"/>
    <property type="match status" value="1"/>
</dbReference>
<evidence type="ECO:0000256" key="2">
    <source>
        <dbReference type="ARBA" id="ARBA00022448"/>
    </source>
</evidence>
<reference evidence="9" key="1">
    <citation type="submission" date="2015-09" db="EMBL/GenBank/DDBJ databases">
        <authorList>
            <person name="Graham D.E."/>
            <person name="Mahan K.M."/>
            <person name="Klingeman D.M."/>
            <person name="Fida T."/>
            <person name="Giannone R.J."/>
            <person name="Hettich R.L."/>
            <person name="Parry R.J."/>
            <person name="Spain J.C."/>
        </authorList>
    </citation>
    <scope>NUCLEOTIDE SEQUENCE [LARGE SCALE GENOMIC DNA]</scope>
    <source>
        <strain evidence="9">JCM 4701</strain>
    </source>
</reference>
<protein>
    <submittedName>
        <fullName evidence="8">MFS transporter</fullName>
    </submittedName>
</protein>
<keyword evidence="4 7" id="KW-0812">Transmembrane</keyword>
<accession>A0A2N8P874</accession>
<evidence type="ECO:0000256" key="6">
    <source>
        <dbReference type="ARBA" id="ARBA00023136"/>
    </source>
</evidence>
<keyword evidence="3" id="KW-1003">Cell membrane</keyword>
<comment type="caution">
    <text evidence="8">The sequence shown here is derived from an EMBL/GenBank/DDBJ whole genome shotgun (WGS) entry which is preliminary data.</text>
</comment>
<evidence type="ECO:0000256" key="4">
    <source>
        <dbReference type="ARBA" id="ARBA00022692"/>
    </source>
</evidence>
<dbReference type="SUPFAM" id="SSF103473">
    <property type="entry name" value="MFS general substrate transporter"/>
    <property type="match status" value="1"/>
</dbReference>
<keyword evidence="2" id="KW-0813">Transport</keyword>
<evidence type="ECO:0000256" key="1">
    <source>
        <dbReference type="ARBA" id="ARBA00004429"/>
    </source>
</evidence>
<dbReference type="Gene3D" id="1.20.1250.20">
    <property type="entry name" value="MFS general substrate transporter like domains"/>
    <property type="match status" value="1"/>
</dbReference>
<dbReference type="PANTHER" id="PTHR23513">
    <property type="entry name" value="INTEGRAL MEMBRANE EFFLUX PROTEIN-RELATED"/>
    <property type="match status" value="1"/>
</dbReference>
<dbReference type="Pfam" id="PF05977">
    <property type="entry name" value="MFS_3"/>
    <property type="match status" value="1"/>
</dbReference>
<proteinExistence type="predicted"/>
<evidence type="ECO:0000256" key="3">
    <source>
        <dbReference type="ARBA" id="ARBA00022475"/>
    </source>
</evidence>